<comment type="similarity">
    <text evidence="2">Belongs to the major facilitator superfamily. MFSD6 family.</text>
</comment>
<keyword evidence="5 7" id="KW-0472">Membrane</keyword>
<accession>A0AAE1PCB3</accession>
<evidence type="ECO:0000256" key="2">
    <source>
        <dbReference type="ARBA" id="ARBA00005241"/>
    </source>
</evidence>
<feature type="domain" description="Major facilitator superfamily associated" evidence="8">
    <location>
        <begin position="62"/>
        <end position="631"/>
    </location>
</feature>
<reference evidence="9" key="1">
    <citation type="submission" date="2023-11" db="EMBL/GenBank/DDBJ databases">
        <title>Genome assemblies of two species of porcelain crab, Petrolisthes cinctipes and Petrolisthes manimaculis (Anomura: Porcellanidae).</title>
        <authorList>
            <person name="Angst P."/>
        </authorList>
    </citation>
    <scope>NUCLEOTIDE SEQUENCE</scope>
    <source>
        <strain evidence="9">PB745_02</strain>
        <tissue evidence="9">Gill</tissue>
    </source>
</reference>
<dbReference type="AlphaFoldDB" id="A0AAE1PCB3"/>
<feature type="transmembrane region" description="Helical" evidence="7">
    <location>
        <begin position="468"/>
        <end position="491"/>
    </location>
</feature>
<feature type="transmembrane region" description="Helical" evidence="7">
    <location>
        <begin position="534"/>
        <end position="554"/>
    </location>
</feature>
<feature type="transmembrane region" description="Helical" evidence="7">
    <location>
        <begin position="628"/>
        <end position="653"/>
    </location>
</feature>
<keyword evidence="3 7" id="KW-0812">Transmembrane</keyword>
<evidence type="ECO:0000256" key="4">
    <source>
        <dbReference type="ARBA" id="ARBA00022989"/>
    </source>
</evidence>
<keyword evidence="10" id="KW-1185">Reference proteome</keyword>
<dbReference type="GO" id="GO:0016020">
    <property type="term" value="C:membrane"/>
    <property type="evidence" value="ECO:0007669"/>
    <property type="project" value="UniProtKB-SubCell"/>
</dbReference>
<comment type="subcellular location">
    <subcellularLocation>
        <location evidence="1">Membrane</location>
        <topology evidence="1">Multi-pass membrane protein</topology>
    </subcellularLocation>
</comment>
<feature type="transmembrane region" description="Helical" evidence="7">
    <location>
        <begin position="97"/>
        <end position="116"/>
    </location>
</feature>
<feature type="compositionally biased region" description="Low complexity" evidence="6">
    <location>
        <begin position="778"/>
        <end position="787"/>
    </location>
</feature>
<dbReference type="InterPro" id="IPR024989">
    <property type="entry name" value="MFS_assoc_dom"/>
</dbReference>
<feature type="region of interest" description="Disordered" evidence="6">
    <location>
        <begin position="744"/>
        <end position="848"/>
    </location>
</feature>
<keyword evidence="4 7" id="KW-1133">Transmembrane helix</keyword>
<evidence type="ECO:0000256" key="3">
    <source>
        <dbReference type="ARBA" id="ARBA00022692"/>
    </source>
</evidence>
<feature type="transmembrane region" description="Helical" evidence="7">
    <location>
        <begin position="372"/>
        <end position="389"/>
    </location>
</feature>
<dbReference type="Gene3D" id="1.20.1250.20">
    <property type="entry name" value="MFS general substrate transporter like domains"/>
    <property type="match status" value="2"/>
</dbReference>
<evidence type="ECO:0000256" key="6">
    <source>
        <dbReference type="SAM" id="MobiDB-lite"/>
    </source>
</evidence>
<dbReference type="PANTHER" id="PTHR16172:SF35">
    <property type="entry name" value="MAJOR FACILITATOR SUPERFAMILY (MFS) PROFILE DOMAIN-CONTAINING PROTEIN"/>
    <property type="match status" value="1"/>
</dbReference>
<feature type="compositionally biased region" description="Polar residues" evidence="6">
    <location>
        <begin position="748"/>
        <end position="759"/>
    </location>
</feature>
<protein>
    <recommendedName>
        <fullName evidence="8">Major facilitator superfamily associated domain-containing protein</fullName>
    </recommendedName>
</protein>
<dbReference type="EMBL" id="JAWZYT010002374">
    <property type="protein sequence ID" value="KAK4304841.1"/>
    <property type="molecule type" value="Genomic_DNA"/>
</dbReference>
<name>A0AAE1PCB3_9EUCA</name>
<organism evidence="9 10">
    <name type="scientific">Petrolisthes manimaculis</name>
    <dbReference type="NCBI Taxonomy" id="1843537"/>
    <lineage>
        <taxon>Eukaryota</taxon>
        <taxon>Metazoa</taxon>
        <taxon>Ecdysozoa</taxon>
        <taxon>Arthropoda</taxon>
        <taxon>Crustacea</taxon>
        <taxon>Multicrustacea</taxon>
        <taxon>Malacostraca</taxon>
        <taxon>Eumalacostraca</taxon>
        <taxon>Eucarida</taxon>
        <taxon>Decapoda</taxon>
        <taxon>Pleocyemata</taxon>
        <taxon>Anomura</taxon>
        <taxon>Galatheoidea</taxon>
        <taxon>Porcellanidae</taxon>
        <taxon>Petrolisthes</taxon>
    </lineage>
</organism>
<feature type="transmembrane region" description="Helical" evidence="7">
    <location>
        <begin position="429"/>
        <end position="448"/>
    </location>
</feature>
<evidence type="ECO:0000313" key="9">
    <source>
        <dbReference type="EMBL" id="KAK4304841.1"/>
    </source>
</evidence>
<dbReference type="InterPro" id="IPR036259">
    <property type="entry name" value="MFS_trans_sf"/>
</dbReference>
<comment type="caution">
    <text evidence="9">The sequence shown here is derived from an EMBL/GenBank/DDBJ whole genome shotgun (WGS) entry which is preliminary data.</text>
</comment>
<dbReference type="Pfam" id="PF12832">
    <property type="entry name" value="MFS_1_like"/>
    <property type="match status" value="1"/>
</dbReference>
<dbReference type="InterPro" id="IPR051717">
    <property type="entry name" value="MFS_MFSD6"/>
</dbReference>
<feature type="transmembrane region" description="Helical" evidence="7">
    <location>
        <begin position="560"/>
        <end position="585"/>
    </location>
</feature>
<evidence type="ECO:0000256" key="7">
    <source>
        <dbReference type="SAM" id="Phobius"/>
    </source>
</evidence>
<feature type="transmembrane region" description="Helical" evidence="7">
    <location>
        <begin position="401"/>
        <end position="423"/>
    </location>
</feature>
<feature type="region of interest" description="Disordered" evidence="6">
    <location>
        <begin position="696"/>
        <end position="718"/>
    </location>
</feature>
<feature type="compositionally biased region" description="Basic and acidic residues" evidence="6">
    <location>
        <begin position="766"/>
        <end position="777"/>
    </location>
</feature>
<feature type="transmembrane region" description="Helical" evidence="7">
    <location>
        <begin position="65"/>
        <end position="85"/>
    </location>
</feature>
<evidence type="ECO:0000313" key="10">
    <source>
        <dbReference type="Proteomes" id="UP001292094"/>
    </source>
</evidence>
<proteinExistence type="inferred from homology"/>
<evidence type="ECO:0000256" key="5">
    <source>
        <dbReference type="ARBA" id="ARBA00023136"/>
    </source>
</evidence>
<dbReference type="Proteomes" id="UP001292094">
    <property type="component" value="Unassembled WGS sequence"/>
</dbReference>
<sequence length="848" mass="94536">MVAVDARHRGLARTQDSSALSRMSMRRHLSWRARQGSQRLREGSRRVAVTCWGDCTTLKLVPLKLTFFIIMGATQCMSPFIPLLVKALGFKLLEAGIIFAIGPLIPIVAPLIANLIADKLGNFRCILVFTVALSGFVALINMAIPPARTTPSYSDTLSFGITCSPDFVLTPQLSKEDECDFLDKTVDISSVEAKNCGYKCSPRAVSIPHEVLKHVKKLRLKQVVNDTMYHICKVKLNEDKTEDQKCFRVNLNKSLAHENMPKAFQIHNLELPLAKKTMINDGFPVTNYTMRSSDLNSFECYTGKVPKNVKIPKLTISEETPPLKDEMAVTCEFHCHASIAHNLTCKDRAHSVEHNVALSLWFFVSINALNKFLIGLTYTLFEVAVVAVLREHDNDYGLQRIYGSIGGMMFAPLSGFLIDYFAKNNYKDFYVMFVLYCALKMLCALMLVKLHLGFKTHIPSARKNRCKVLTNLEVLLLLLIVFIAGMCYGFIKNLLPWHLDTMKAPKWFIGLLTTVASLSALPFLGFSGSICKKFGYFQSIAFGLVCYSIRFIGYSLVKKYYWVAPFEVLEGVTTGLLFTAAVVYGGQLSSRSNLATLQGILATCHYGLGKSAGSMLGSFLMHHFKTPIAFQIFSGLSLISAFFYYLVGKLVILPRHNKIMQRRKAVMKMPIETISRNEYKKRNKLYSLPEVETYRLSSKKKGQSPMPPRENDDTTVEENGNLNQTQMTELPPDEVSVQNITAEDIPTNEVSPHNSTATSVPDEEGSDKLPPGEDKPENSPSENSPSEKLSCENNAQDLHGELSDQRLPNENKLQSHPTGDSIPDDNLNPSSDEASAQDGTNMEAKSES</sequence>
<feature type="transmembrane region" description="Helical" evidence="7">
    <location>
        <begin position="507"/>
        <end position="527"/>
    </location>
</feature>
<gene>
    <name evidence="9" type="ORF">Pmani_023228</name>
</gene>
<feature type="transmembrane region" description="Helical" evidence="7">
    <location>
        <begin position="123"/>
        <end position="144"/>
    </location>
</feature>
<feature type="compositionally biased region" description="Polar residues" evidence="6">
    <location>
        <begin position="827"/>
        <end position="840"/>
    </location>
</feature>
<dbReference type="PANTHER" id="PTHR16172">
    <property type="entry name" value="MAJOR FACILITATOR SUPERFAMILY DOMAIN-CONTAINING PROTEIN 6-LIKE"/>
    <property type="match status" value="1"/>
</dbReference>
<dbReference type="SUPFAM" id="SSF103473">
    <property type="entry name" value="MFS general substrate transporter"/>
    <property type="match status" value="1"/>
</dbReference>
<evidence type="ECO:0000259" key="8">
    <source>
        <dbReference type="Pfam" id="PF12832"/>
    </source>
</evidence>
<feature type="compositionally biased region" description="Basic and acidic residues" evidence="6">
    <location>
        <begin position="798"/>
        <end position="809"/>
    </location>
</feature>
<evidence type="ECO:0000256" key="1">
    <source>
        <dbReference type="ARBA" id="ARBA00004141"/>
    </source>
</evidence>